<evidence type="ECO:0000313" key="4">
    <source>
        <dbReference type="Proteomes" id="UP000782312"/>
    </source>
</evidence>
<dbReference type="InterPro" id="IPR006869">
    <property type="entry name" value="DUF547"/>
</dbReference>
<evidence type="ECO:0000259" key="2">
    <source>
        <dbReference type="Pfam" id="PF04784"/>
    </source>
</evidence>
<dbReference type="Pfam" id="PF04784">
    <property type="entry name" value="DUF547"/>
    <property type="match status" value="1"/>
</dbReference>
<dbReference type="PANTHER" id="PTHR34386">
    <property type="entry name" value="GLUTAREDOXIN"/>
    <property type="match status" value="1"/>
</dbReference>
<dbReference type="PANTHER" id="PTHR34386:SF1">
    <property type="entry name" value="GLUTAREDOXIN-LIKE PROTEIN NRDH"/>
    <property type="match status" value="1"/>
</dbReference>
<organism evidence="3 4">
    <name type="scientific">Tectimicrobiota bacterium</name>
    <dbReference type="NCBI Taxonomy" id="2528274"/>
    <lineage>
        <taxon>Bacteria</taxon>
        <taxon>Pseudomonadati</taxon>
        <taxon>Nitrospinota/Tectimicrobiota group</taxon>
        <taxon>Candidatus Tectimicrobiota</taxon>
    </lineage>
</organism>
<name>A0A932MMN6_UNCTE</name>
<proteinExistence type="predicted"/>
<dbReference type="InterPro" id="IPR051548">
    <property type="entry name" value="Grx-like_ET"/>
</dbReference>
<feature type="domain" description="DUF547" evidence="2">
    <location>
        <begin position="94"/>
        <end position="208"/>
    </location>
</feature>
<comment type="caution">
    <text evidence="3">The sequence shown here is derived from an EMBL/GenBank/DDBJ whole genome shotgun (WGS) entry which is preliminary data.</text>
</comment>
<sequence>MRLRSIFAWIPAASVALAANFPGVGPKAELWERWLAHDAASSIQVDHSAWGDFLSKYLVRGDDGVNRLRYAAVTPADRKALDDYLGRLSAMRVSRLRRAEQLPFWINFYNALTVRVVLDHYPVNSILRINVSPGLFAVGPWGKKLVLVEGEMLSLDDIEHRILRPIWRDPRIHYAVNCASVGCPNLAAAPYTAETADAMLTEGARAYVNHPRGARVADFGPVVSSIYRWYKEDFGGTDAGVLAHLRSHAGPELAGRLAKVSRVVDHEYDWSLNDASEPRD</sequence>
<reference evidence="3" key="1">
    <citation type="submission" date="2020-07" db="EMBL/GenBank/DDBJ databases">
        <title>Huge and variable diversity of episymbiotic CPR bacteria and DPANN archaea in groundwater ecosystems.</title>
        <authorList>
            <person name="He C.Y."/>
            <person name="Keren R."/>
            <person name="Whittaker M."/>
            <person name="Farag I.F."/>
            <person name="Doudna J."/>
            <person name="Cate J.H.D."/>
            <person name="Banfield J.F."/>
        </authorList>
    </citation>
    <scope>NUCLEOTIDE SEQUENCE</scope>
    <source>
        <strain evidence="3">NC_groundwater_763_Ag_S-0.2um_68_21</strain>
    </source>
</reference>
<dbReference type="GO" id="GO:0045454">
    <property type="term" value="P:cell redox homeostasis"/>
    <property type="evidence" value="ECO:0007669"/>
    <property type="project" value="TreeGrafter"/>
</dbReference>
<evidence type="ECO:0000313" key="3">
    <source>
        <dbReference type="EMBL" id="MBI3128484.1"/>
    </source>
</evidence>
<dbReference type="Proteomes" id="UP000782312">
    <property type="component" value="Unassembled WGS sequence"/>
</dbReference>
<dbReference type="AlphaFoldDB" id="A0A932MMN6"/>
<protein>
    <submittedName>
        <fullName evidence="3">DUF547 domain-containing protein</fullName>
    </submittedName>
</protein>
<feature type="signal peptide" evidence="1">
    <location>
        <begin position="1"/>
        <end position="18"/>
    </location>
</feature>
<keyword evidence="1" id="KW-0732">Signal</keyword>
<feature type="chain" id="PRO_5037058894" evidence="1">
    <location>
        <begin position="19"/>
        <end position="280"/>
    </location>
</feature>
<dbReference type="EMBL" id="JACPUR010000030">
    <property type="protein sequence ID" value="MBI3128484.1"/>
    <property type="molecule type" value="Genomic_DNA"/>
</dbReference>
<accession>A0A932MMN6</accession>
<evidence type="ECO:0000256" key="1">
    <source>
        <dbReference type="SAM" id="SignalP"/>
    </source>
</evidence>
<dbReference type="GO" id="GO:0009055">
    <property type="term" value="F:electron transfer activity"/>
    <property type="evidence" value="ECO:0007669"/>
    <property type="project" value="TreeGrafter"/>
</dbReference>
<gene>
    <name evidence="3" type="ORF">HYZ11_12835</name>
</gene>